<comment type="subcellular location">
    <subcellularLocation>
        <location evidence="1">Nucleus</location>
    </subcellularLocation>
</comment>
<dbReference type="SMART" id="SM00066">
    <property type="entry name" value="GAL4"/>
    <property type="match status" value="1"/>
</dbReference>
<dbReference type="GO" id="GO:0043565">
    <property type="term" value="F:sequence-specific DNA binding"/>
    <property type="evidence" value="ECO:0007669"/>
    <property type="project" value="TreeGrafter"/>
</dbReference>
<dbReference type="InterPro" id="IPR001138">
    <property type="entry name" value="Zn2Cys6_DnaBD"/>
</dbReference>
<dbReference type="InterPro" id="IPR036864">
    <property type="entry name" value="Zn2-C6_fun-type_DNA-bd_sf"/>
</dbReference>
<evidence type="ECO:0000313" key="10">
    <source>
        <dbReference type="Proteomes" id="UP000799770"/>
    </source>
</evidence>
<evidence type="ECO:0000256" key="7">
    <source>
        <dbReference type="SAM" id="MobiDB-lite"/>
    </source>
</evidence>
<dbReference type="PANTHER" id="PTHR47540">
    <property type="entry name" value="THIAMINE REPRESSIBLE GENES REGULATORY PROTEIN THI5"/>
    <property type="match status" value="1"/>
</dbReference>
<evidence type="ECO:0000256" key="6">
    <source>
        <dbReference type="ARBA" id="ARBA00023242"/>
    </source>
</evidence>
<dbReference type="OrthoDB" id="10261408at2759"/>
<dbReference type="InterPro" id="IPR051711">
    <property type="entry name" value="Stress_Response_Reg"/>
</dbReference>
<dbReference type="Gene3D" id="4.10.240.10">
    <property type="entry name" value="Zn(2)-C6 fungal-type DNA-binding domain"/>
    <property type="match status" value="1"/>
</dbReference>
<gene>
    <name evidence="9" type="ORF">BDV96DRAFT_503041</name>
</gene>
<dbReference type="GO" id="GO:0045944">
    <property type="term" value="P:positive regulation of transcription by RNA polymerase II"/>
    <property type="evidence" value="ECO:0007669"/>
    <property type="project" value="TreeGrafter"/>
</dbReference>
<sequence>MSSRPPHPPGPSRPAKIAIPRLERPGGASARAGSSRQRVQRACLNCRSRKIKCNGGQPRCQNCLDNPSPCVYITSRKDRLKTLVHHRVLSRMVLTRLAERRSRTTIWCSS</sequence>
<keyword evidence="3" id="KW-0805">Transcription regulation</keyword>
<evidence type="ECO:0000259" key="8">
    <source>
        <dbReference type="PROSITE" id="PS50048"/>
    </source>
</evidence>
<dbReference type="Proteomes" id="UP000799770">
    <property type="component" value="Unassembled WGS sequence"/>
</dbReference>
<dbReference type="EMBL" id="ML977343">
    <property type="protein sequence ID" value="KAF2109258.1"/>
    <property type="molecule type" value="Genomic_DNA"/>
</dbReference>
<accession>A0A6A5YT54</accession>
<keyword evidence="2" id="KW-0862">Zinc</keyword>
<reference evidence="9" key="1">
    <citation type="journal article" date="2020" name="Stud. Mycol.">
        <title>101 Dothideomycetes genomes: a test case for predicting lifestyles and emergence of pathogens.</title>
        <authorList>
            <person name="Haridas S."/>
            <person name="Albert R."/>
            <person name="Binder M."/>
            <person name="Bloem J."/>
            <person name="Labutti K."/>
            <person name="Salamov A."/>
            <person name="Andreopoulos B."/>
            <person name="Baker S."/>
            <person name="Barry K."/>
            <person name="Bills G."/>
            <person name="Bluhm B."/>
            <person name="Cannon C."/>
            <person name="Castanera R."/>
            <person name="Culley D."/>
            <person name="Daum C."/>
            <person name="Ezra D."/>
            <person name="Gonzalez J."/>
            <person name="Henrissat B."/>
            <person name="Kuo A."/>
            <person name="Liang C."/>
            <person name="Lipzen A."/>
            <person name="Lutzoni F."/>
            <person name="Magnuson J."/>
            <person name="Mondo S."/>
            <person name="Nolan M."/>
            <person name="Ohm R."/>
            <person name="Pangilinan J."/>
            <person name="Park H.-J."/>
            <person name="Ramirez L."/>
            <person name="Alfaro M."/>
            <person name="Sun H."/>
            <person name="Tritt A."/>
            <person name="Yoshinaga Y."/>
            <person name="Zwiers L.-H."/>
            <person name="Turgeon B."/>
            <person name="Goodwin S."/>
            <person name="Spatafora J."/>
            <person name="Crous P."/>
            <person name="Grigoriev I."/>
        </authorList>
    </citation>
    <scope>NUCLEOTIDE SEQUENCE</scope>
    <source>
        <strain evidence="9">CBS 627.86</strain>
    </source>
</reference>
<dbReference type="PANTHER" id="PTHR47540:SF1">
    <property type="entry name" value="ACTIVATOR OF STRESS GENES 1-RELATED"/>
    <property type="match status" value="1"/>
</dbReference>
<keyword evidence="5" id="KW-0804">Transcription</keyword>
<proteinExistence type="predicted"/>
<dbReference type="AlphaFoldDB" id="A0A6A5YT54"/>
<dbReference type="PROSITE" id="PS00463">
    <property type="entry name" value="ZN2_CY6_FUNGAL_1"/>
    <property type="match status" value="1"/>
</dbReference>
<dbReference type="GO" id="GO:0005634">
    <property type="term" value="C:nucleus"/>
    <property type="evidence" value="ECO:0007669"/>
    <property type="project" value="UniProtKB-SubCell"/>
</dbReference>
<dbReference type="CDD" id="cd00067">
    <property type="entry name" value="GAL4"/>
    <property type="match status" value="1"/>
</dbReference>
<protein>
    <recommendedName>
        <fullName evidence="8">Zn(2)-C6 fungal-type domain-containing protein</fullName>
    </recommendedName>
</protein>
<evidence type="ECO:0000313" key="9">
    <source>
        <dbReference type="EMBL" id="KAF2109258.1"/>
    </source>
</evidence>
<keyword evidence="4" id="KW-0238">DNA-binding</keyword>
<evidence type="ECO:0000256" key="5">
    <source>
        <dbReference type="ARBA" id="ARBA00023163"/>
    </source>
</evidence>
<feature type="compositionally biased region" description="Pro residues" evidence="7">
    <location>
        <begin position="1"/>
        <end position="12"/>
    </location>
</feature>
<dbReference type="Pfam" id="PF00172">
    <property type="entry name" value="Zn_clus"/>
    <property type="match status" value="1"/>
</dbReference>
<evidence type="ECO:0000256" key="2">
    <source>
        <dbReference type="ARBA" id="ARBA00022833"/>
    </source>
</evidence>
<dbReference type="PROSITE" id="PS50048">
    <property type="entry name" value="ZN2_CY6_FUNGAL_2"/>
    <property type="match status" value="1"/>
</dbReference>
<dbReference type="GO" id="GO:0000981">
    <property type="term" value="F:DNA-binding transcription factor activity, RNA polymerase II-specific"/>
    <property type="evidence" value="ECO:0007669"/>
    <property type="project" value="InterPro"/>
</dbReference>
<dbReference type="GO" id="GO:0008270">
    <property type="term" value="F:zinc ion binding"/>
    <property type="evidence" value="ECO:0007669"/>
    <property type="project" value="InterPro"/>
</dbReference>
<feature type="domain" description="Zn(2)-C6 fungal-type" evidence="8">
    <location>
        <begin position="42"/>
        <end position="72"/>
    </location>
</feature>
<feature type="region of interest" description="Disordered" evidence="7">
    <location>
        <begin position="1"/>
        <end position="37"/>
    </location>
</feature>
<evidence type="ECO:0000256" key="1">
    <source>
        <dbReference type="ARBA" id="ARBA00004123"/>
    </source>
</evidence>
<evidence type="ECO:0000256" key="4">
    <source>
        <dbReference type="ARBA" id="ARBA00023125"/>
    </source>
</evidence>
<evidence type="ECO:0000256" key="3">
    <source>
        <dbReference type="ARBA" id="ARBA00023015"/>
    </source>
</evidence>
<name>A0A6A5YT54_9PLEO</name>
<organism evidence="9 10">
    <name type="scientific">Lophiotrema nucula</name>
    <dbReference type="NCBI Taxonomy" id="690887"/>
    <lineage>
        <taxon>Eukaryota</taxon>
        <taxon>Fungi</taxon>
        <taxon>Dikarya</taxon>
        <taxon>Ascomycota</taxon>
        <taxon>Pezizomycotina</taxon>
        <taxon>Dothideomycetes</taxon>
        <taxon>Pleosporomycetidae</taxon>
        <taxon>Pleosporales</taxon>
        <taxon>Lophiotremataceae</taxon>
        <taxon>Lophiotrema</taxon>
    </lineage>
</organism>
<keyword evidence="10" id="KW-1185">Reference proteome</keyword>
<keyword evidence="6" id="KW-0539">Nucleus</keyword>
<dbReference type="SUPFAM" id="SSF57701">
    <property type="entry name" value="Zn2/Cys6 DNA-binding domain"/>
    <property type="match status" value="1"/>
</dbReference>